<protein>
    <submittedName>
        <fullName evidence="2">Uncharacterized protein</fullName>
    </submittedName>
</protein>
<dbReference type="AlphaFoldDB" id="A0A0M3ALM5"/>
<dbReference type="PATRIC" id="fig|56193.3.peg.4710"/>
<evidence type="ECO:0000256" key="1">
    <source>
        <dbReference type="SAM" id="MobiDB-lite"/>
    </source>
</evidence>
<keyword evidence="3" id="KW-1185">Reference proteome</keyword>
<sequence>MSFAFRSTWGRRPIRRMRSLRAIEGSGGSTAGQSPRETRDNAGWSGQARKRQHGRIGPGLRQPARWPKHAHPLARG</sequence>
<evidence type="ECO:0000313" key="3">
    <source>
        <dbReference type="Proteomes" id="UP000033874"/>
    </source>
</evidence>
<feature type="region of interest" description="Disordered" evidence="1">
    <location>
        <begin position="1"/>
        <end position="76"/>
    </location>
</feature>
<dbReference type="Proteomes" id="UP000033874">
    <property type="component" value="Unassembled WGS sequence"/>
</dbReference>
<reference evidence="2 3" key="1">
    <citation type="submission" date="2015-04" db="EMBL/GenBank/DDBJ databases">
        <title>Genome sequence of aromatic hydrocarbons-degrading Sphingobium chungbukense DJ77.</title>
        <authorList>
            <person name="Kim Y.-C."/>
            <person name="Chae J.-C."/>
        </authorList>
    </citation>
    <scope>NUCLEOTIDE SEQUENCE [LARGE SCALE GENOMIC DNA]</scope>
    <source>
        <strain evidence="2 3">DJ77</strain>
    </source>
</reference>
<evidence type="ECO:0000313" key="2">
    <source>
        <dbReference type="EMBL" id="KKW89836.1"/>
    </source>
</evidence>
<feature type="compositionally biased region" description="Basic residues" evidence="1">
    <location>
        <begin position="66"/>
        <end position="76"/>
    </location>
</feature>
<name>A0A0M3ALM5_9SPHN</name>
<proteinExistence type="predicted"/>
<accession>A0A0M3ALM5</accession>
<comment type="caution">
    <text evidence="2">The sequence shown here is derived from an EMBL/GenBank/DDBJ whole genome shotgun (WGS) entry which is preliminary data.</text>
</comment>
<organism evidence="2 3">
    <name type="scientific">Sphingobium chungbukense</name>
    <dbReference type="NCBI Taxonomy" id="56193"/>
    <lineage>
        <taxon>Bacteria</taxon>
        <taxon>Pseudomonadati</taxon>
        <taxon>Pseudomonadota</taxon>
        <taxon>Alphaproteobacteria</taxon>
        <taxon>Sphingomonadales</taxon>
        <taxon>Sphingomonadaceae</taxon>
        <taxon>Sphingobium</taxon>
    </lineage>
</organism>
<dbReference type="EMBL" id="LBIC01000013">
    <property type="protein sequence ID" value="KKW89836.1"/>
    <property type="molecule type" value="Genomic_DNA"/>
</dbReference>
<gene>
    <name evidence="2" type="ORF">YP76_22405</name>
</gene>